<keyword evidence="1" id="KW-1133">Transmembrane helix</keyword>
<sequence length="154" mass="17468">MMYLLSSCVENAVISYSSDKPDMIHFYNQSKRGVDSFDQMCSSMSCSCKTNGCPMAVFYGILNMTFINFLVIYGQNIIKNNKIPLNRGEFMKQLSTDLIKHWMEMKLEAPTLKRCLRENISQNLVKSTDSSNEVQKGEPDANTALIALTKKENV</sequence>
<keyword evidence="1" id="KW-0472">Membrane</keyword>
<feature type="domain" description="PiggyBac transposable element-derived protein" evidence="2">
    <location>
        <begin position="19"/>
        <end position="68"/>
    </location>
</feature>
<evidence type="ECO:0000259" key="2">
    <source>
        <dbReference type="Pfam" id="PF13843"/>
    </source>
</evidence>
<organism evidence="3 4">
    <name type="scientific">Parnassius mnemosyne</name>
    <name type="common">clouded apollo</name>
    <dbReference type="NCBI Taxonomy" id="213953"/>
    <lineage>
        <taxon>Eukaryota</taxon>
        <taxon>Metazoa</taxon>
        <taxon>Ecdysozoa</taxon>
        <taxon>Arthropoda</taxon>
        <taxon>Hexapoda</taxon>
        <taxon>Insecta</taxon>
        <taxon>Pterygota</taxon>
        <taxon>Neoptera</taxon>
        <taxon>Endopterygota</taxon>
        <taxon>Lepidoptera</taxon>
        <taxon>Glossata</taxon>
        <taxon>Ditrysia</taxon>
        <taxon>Papilionoidea</taxon>
        <taxon>Papilionidae</taxon>
        <taxon>Parnassiinae</taxon>
        <taxon>Parnassini</taxon>
        <taxon>Parnassius</taxon>
        <taxon>Driopa</taxon>
    </lineage>
</organism>
<accession>A0AAV1K8W0</accession>
<proteinExistence type="predicted"/>
<dbReference type="AlphaFoldDB" id="A0AAV1K8W0"/>
<evidence type="ECO:0000313" key="4">
    <source>
        <dbReference type="Proteomes" id="UP001314205"/>
    </source>
</evidence>
<reference evidence="3 4" key="1">
    <citation type="submission" date="2023-11" db="EMBL/GenBank/DDBJ databases">
        <authorList>
            <person name="Hedman E."/>
            <person name="Englund M."/>
            <person name="Stromberg M."/>
            <person name="Nyberg Akerstrom W."/>
            <person name="Nylinder S."/>
            <person name="Jareborg N."/>
            <person name="Kallberg Y."/>
            <person name="Kronander E."/>
        </authorList>
    </citation>
    <scope>NUCLEOTIDE SEQUENCE [LARGE SCALE GENOMIC DNA]</scope>
</reference>
<keyword evidence="1" id="KW-0812">Transmembrane</keyword>
<protein>
    <recommendedName>
        <fullName evidence="2">PiggyBac transposable element-derived protein domain-containing protein</fullName>
    </recommendedName>
</protein>
<dbReference type="PANTHER" id="PTHR46599">
    <property type="entry name" value="PIGGYBAC TRANSPOSABLE ELEMENT-DERIVED PROTEIN 4"/>
    <property type="match status" value="1"/>
</dbReference>
<dbReference type="EMBL" id="CAVLGL010000002">
    <property type="protein sequence ID" value="CAK1579546.1"/>
    <property type="molecule type" value="Genomic_DNA"/>
</dbReference>
<name>A0AAV1K8W0_9NEOP</name>
<evidence type="ECO:0000313" key="3">
    <source>
        <dbReference type="EMBL" id="CAK1579546.1"/>
    </source>
</evidence>
<gene>
    <name evidence="3" type="ORF">PARMNEM_LOCUS1474</name>
</gene>
<dbReference type="Proteomes" id="UP001314205">
    <property type="component" value="Unassembled WGS sequence"/>
</dbReference>
<evidence type="ECO:0000256" key="1">
    <source>
        <dbReference type="SAM" id="Phobius"/>
    </source>
</evidence>
<dbReference type="PANTHER" id="PTHR46599:SF3">
    <property type="entry name" value="PIGGYBAC TRANSPOSABLE ELEMENT-DERIVED PROTEIN 4"/>
    <property type="match status" value="1"/>
</dbReference>
<dbReference type="InterPro" id="IPR029526">
    <property type="entry name" value="PGBD"/>
</dbReference>
<dbReference type="Pfam" id="PF13843">
    <property type="entry name" value="DDE_Tnp_1_7"/>
    <property type="match status" value="1"/>
</dbReference>
<comment type="caution">
    <text evidence="3">The sequence shown here is derived from an EMBL/GenBank/DDBJ whole genome shotgun (WGS) entry which is preliminary data.</text>
</comment>
<keyword evidence="4" id="KW-1185">Reference proteome</keyword>
<feature type="transmembrane region" description="Helical" evidence="1">
    <location>
        <begin position="57"/>
        <end position="78"/>
    </location>
</feature>